<keyword evidence="1" id="KW-1133">Transmembrane helix</keyword>
<dbReference type="EMBL" id="JACXJA010000016">
    <property type="protein sequence ID" value="MBD2863098.1"/>
    <property type="molecule type" value="Genomic_DNA"/>
</dbReference>
<dbReference type="AlphaFoldDB" id="A0A927C826"/>
<evidence type="ECO:0000313" key="3">
    <source>
        <dbReference type="Proteomes" id="UP000639396"/>
    </source>
</evidence>
<organism evidence="2 3">
    <name type="scientific">Paenibacillus oceani</name>
    <dbReference type="NCBI Taxonomy" id="2772510"/>
    <lineage>
        <taxon>Bacteria</taxon>
        <taxon>Bacillati</taxon>
        <taxon>Bacillota</taxon>
        <taxon>Bacilli</taxon>
        <taxon>Bacillales</taxon>
        <taxon>Paenibacillaceae</taxon>
        <taxon>Paenibacillus</taxon>
    </lineage>
</organism>
<accession>A0A927C826</accession>
<comment type="caution">
    <text evidence="2">The sequence shown here is derived from an EMBL/GenBank/DDBJ whole genome shotgun (WGS) entry which is preliminary data.</text>
</comment>
<protein>
    <submittedName>
        <fullName evidence="2">Uncharacterized protein</fullName>
    </submittedName>
</protein>
<gene>
    <name evidence="2" type="ORF">IDH45_13980</name>
</gene>
<evidence type="ECO:0000256" key="1">
    <source>
        <dbReference type="SAM" id="Phobius"/>
    </source>
</evidence>
<evidence type="ECO:0000313" key="2">
    <source>
        <dbReference type="EMBL" id="MBD2863098.1"/>
    </source>
</evidence>
<keyword evidence="1" id="KW-0472">Membrane</keyword>
<keyword evidence="3" id="KW-1185">Reference proteome</keyword>
<sequence length="171" mass="19381">MIILLVVGLFVLAAGTFAGILESDILIVVCSVAGGLILVSLWKIWNVLQKIHYRLLGIALTDSQLNTIVKHSGKYVVESDLFDVYPDSNTLYPLVMLDGELYIRARLFRDYVEQEEHRYRFSLPGREPVQMKFSDRYVPGAALFGHGDQVFVSVSRLGLTPVFYKDRIQLE</sequence>
<proteinExistence type="predicted"/>
<feature type="transmembrane region" description="Helical" evidence="1">
    <location>
        <begin position="25"/>
        <end position="45"/>
    </location>
</feature>
<dbReference type="Proteomes" id="UP000639396">
    <property type="component" value="Unassembled WGS sequence"/>
</dbReference>
<reference evidence="2" key="1">
    <citation type="submission" date="2020-09" db="EMBL/GenBank/DDBJ databases">
        <title>A novel bacterium of genus Paenibacillus, isolated from South China Sea.</title>
        <authorList>
            <person name="Huang H."/>
            <person name="Mo K."/>
            <person name="Hu Y."/>
        </authorList>
    </citation>
    <scope>NUCLEOTIDE SEQUENCE</scope>
    <source>
        <strain evidence="2">IB182363</strain>
    </source>
</reference>
<keyword evidence="1" id="KW-0812">Transmembrane</keyword>
<dbReference type="RefSeq" id="WP_190928584.1">
    <property type="nucleotide sequence ID" value="NZ_JACXJA010000016.1"/>
</dbReference>
<name>A0A927C826_9BACL</name>